<reference evidence="11 12" key="1">
    <citation type="journal article" date="2022" name="Allergy">
        <title>Genome assembly and annotation of Periplaneta americana reveal a comprehensive cockroach allergen profile.</title>
        <authorList>
            <person name="Wang L."/>
            <person name="Xiong Q."/>
            <person name="Saelim N."/>
            <person name="Wang L."/>
            <person name="Nong W."/>
            <person name="Wan A.T."/>
            <person name="Shi M."/>
            <person name="Liu X."/>
            <person name="Cao Q."/>
            <person name="Hui J.H.L."/>
            <person name="Sookrung N."/>
            <person name="Leung T.F."/>
            <person name="Tungtrongchitr A."/>
            <person name="Tsui S.K.W."/>
        </authorList>
    </citation>
    <scope>NUCLEOTIDE SEQUENCE [LARGE SCALE GENOMIC DNA]</scope>
    <source>
        <strain evidence="11">PWHHKU_190912</strain>
    </source>
</reference>
<evidence type="ECO:0000256" key="8">
    <source>
        <dbReference type="ARBA" id="ARBA00047469"/>
    </source>
</evidence>
<evidence type="ECO:0000256" key="1">
    <source>
        <dbReference type="ARBA" id="ARBA00005594"/>
    </source>
</evidence>
<dbReference type="InterPro" id="IPR002300">
    <property type="entry name" value="aa-tRNA-synth_Ia"/>
</dbReference>
<dbReference type="EC" id="6.1.1.4" evidence="2"/>
<dbReference type="InterPro" id="IPR013155">
    <property type="entry name" value="M/V/L/I-tRNA-synth_anticd-bd"/>
</dbReference>
<evidence type="ECO:0000256" key="4">
    <source>
        <dbReference type="ARBA" id="ARBA00022741"/>
    </source>
</evidence>
<evidence type="ECO:0000256" key="3">
    <source>
        <dbReference type="ARBA" id="ARBA00022598"/>
    </source>
</evidence>
<organism evidence="11 12">
    <name type="scientific">Periplaneta americana</name>
    <name type="common">American cockroach</name>
    <name type="synonym">Blatta americana</name>
    <dbReference type="NCBI Taxonomy" id="6978"/>
    <lineage>
        <taxon>Eukaryota</taxon>
        <taxon>Metazoa</taxon>
        <taxon>Ecdysozoa</taxon>
        <taxon>Arthropoda</taxon>
        <taxon>Hexapoda</taxon>
        <taxon>Insecta</taxon>
        <taxon>Pterygota</taxon>
        <taxon>Neoptera</taxon>
        <taxon>Polyneoptera</taxon>
        <taxon>Dictyoptera</taxon>
        <taxon>Blattodea</taxon>
        <taxon>Blattoidea</taxon>
        <taxon>Blattidae</taxon>
        <taxon>Blattinae</taxon>
        <taxon>Periplaneta</taxon>
    </lineage>
</organism>
<evidence type="ECO:0000313" key="12">
    <source>
        <dbReference type="Proteomes" id="UP001148838"/>
    </source>
</evidence>
<evidence type="ECO:0000313" key="11">
    <source>
        <dbReference type="EMBL" id="KAJ4448566.1"/>
    </source>
</evidence>
<evidence type="ECO:0000256" key="5">
    <source>
        <dbReference type="ARBA" id="ARBA00022840"/>
    </source>
</evidence>
<dbReference type="PRINTS" id="PR00985">
    <property type="entry name" value="TRNASYNTHLEU"/>
</dbReference>
<comment type="caution">
    <text evidence="11">The sequence shown here is derived from an EMBL/GenBank/DDBJ whole genome shotgun (WGS) entry which is preliminary data.</text>
</comment>
<dbReference type="SUPFAM" id="SSF47323">
    <property type="entry name" value="Anticodon-binding domain of a subclass of class I aminoacyl-tRNA synthetases"/>
    <property type="match status" value="1"/>
</dbReference>
<evidence type="ECO:0000259" key="10">
    <source>
        <dbReference type="Pfam" id="PF08264"/>
    </source>
</evidence>
<evidence type="ECO:0000259" key="9">
    <source>
        <dbReference type="Pfam" id="PF00133"/>
    </source>
</evidence>
<evidence type="ECO:0000256" key="2">
    <source>
        <dbReference type="ARBA" id="ARBA00013164"/>
    </source>
</evidence>
<proteinExistence type="inferred from homology"/>
<keyword evidence="6" id="KW-0648">Protein biosynthesis</keyword>
<comment type="similarity">
    <text evidence="1">Belongs to the class-I aminoacyl-tRNA synthetase family.</text>
</comment>
<comment type="catalytic activity">
    <reaction evidence="8">
        <text>tRNA(Leu) + L-leucine + ATP = L-leucyl-tRNA(Leu) + AMP + diphosphate</text>
        <dbReference type="Rhea" id="RHEA:11688"/>
        <dbReference type="Rhea" id="RHEA-COMP:9613"/>
        <dbReference type="Rhea" id="RHEA-COMP:9622"/>
        <dbReference type="ChEBI" id="CHEBI:30616"/>
        <dbReference type="ChEBI" id="CHEBI:33019"/>
        <dbReference type="ChEBI" id="CHEBI:57427"/>
        <dbReference type="ChEBI" id="CHEBI:78442"/>
        <dbReference type="ChEBI" id="CHEBI:78494"/>
        <dbReference type="ChEBI" id="CHEBI:456215"/>
        <dbReference type="EC" id="6.1.1.4"/>
    </reaction>
</comment>
<name>A0ABQ8TR13_PERAM</name>
<dbReference type="SUPFAM" id="SSF52374">
    <property type="entry name" value="Nucleotidylyl transferase"/>
    <property type="match status" value="1"/>
</dbReference>
<feature type="domain" description="Aminoacyl-tRNA synthetase class Ia" evidence="9">
    <location>
        <begin position="302"/>
        <end position="331"/>
    </location>
</feature>
<dbReference type="PANTHER" id="PTHR43740">
    <property type="entry name" value="LEUCYL-TRNA SYNTHETASE"/>
    <property type="match status" value="1"/>
</dbReference>
<dbReference type="PANTHER" id="PTHR43740:SF2">
    <property type="entry name" value="LEUCINE--TRNA LIGASE, MITOCHONDRIAL"/>
    <property type="match status" value="1"/>
</dbReference>
<feature type="domain" description="Methionyl/Valyl/Leucyl/Isoleucyl-tRNA synthetase anticodon-binding" evidence="10">
    <location>
        <begin position="441"/>
        <end position="496"/>
    </location>
</feature>
<dbReference type="Pfam" id="PF00133">
    <property type="entry name" value="tRNA-synt_1"/>
    <property type="match status" value="2"/>
</dbReference>
<keyword evidence="12" id="KW-1185">Reference proteome</keyword>
<gene>
    <name evidence="11" type="ORF">ANN_10584</name>
</gene>
<dbReference type="InterPro" id="IPR002302">
    <property type="entry name" value="Leu-tRNA-ligase"/>
</dbReference>
<keyword evidence="4" id="KW-0547">Nucleotide-binding</keyword>
<evidence type="ECO:0000256" key="7">
    <source>
        <dbReference type="ARBA" id="ARBA00023146"/>
    </source>
</evidence>
<dbReference type="Proteomes" id="UP001148838">
    <property type="component" value="Unassembled WGS sequence"/>
</dbReference>
<dbReference type="Gene3D" id="3.40.50.620">
    <property type="entry name" value="HUPs"/>
    <property type="match status" value="2"/>
</dbReference>
<feature type="domain" description="Aminoacyl-tRNA synthetase class Ia" evidence="9">
    <location>
        <begin position="36"/>
        <end position="140"/>
    </location>
</feature>
<dbReference type="Pfam" id="PF08264">
    <property type="entry name" value="Anticodon_1"/>
    <property type="match status" value="1"/>
</dbReference>
<keyword evidence="3" id="KW-0436">Ligase</keyword>
<keyword evidence="7" id="KW-0030">Aminoacyl-tRNA synthetase</keyword>
<accession>A0ABQ8TR13</accession>
<protein>
    <recommendedName>
        <fullName evidence="2">leucine--tRNA ligase</fullName>
        <ecNumber evidence="2">6.1.1.4</ecNumber>
    </recommendedName>
</protein>
<dbReference type="Gene3D" id="1.10.730.10">
    <property type="entry name" value="Isoleucyl-tRNA Synthetase, Domain 1"/>
    <property type="match status" value="1"/>
</dbReference>
<evidence type="ECO:0000256" key="6">
    <source>
        <dbReference type="ARBA" id="ARBA00022917"/>
    </source>
</evidence>
<sequence length="582" mass="67503">MVMELIFHVIHPMGWDAFGLPAENAAIERGIEPSVWTKQNIAHMKEQLQKLGCSFEWDRELATCDPEYYHWTQYLFLRMYEEGLVYRKEALVNWDPVDQTVLADEQVNDNGCSWRSGAKVEKKMLKQWFIRTTRFSKSLWDGLSDPLLKNWKDIINLQKHWIGEFVHICSRCHGEATRETDTMDTFVDSSWYFLRYLDPHNKQMPFSKKKVEKFLPVDLYIGGKEHAVLHMYYARFFNHFLHSIGLVPYKEPFQQLLVQGMVMGRSYRVKGTGLYIPKEEVDLTGPKLIEKKTGQPVVAAWEKMSKSKHNGVDPETMMQDYGTDTTRLLILGDVAPTSHRNWNSDTFPGILKWQHRLWLTMRSFINIRSKLESTVSSSAANTPEFKKHEDYMFDSRNYYLKGATFNYTTAFQLSVAISKMQGLTNSLRKVPPEVIGLGPQFERALACQIILLAPMAPHFASELWSGFVSAPNRLNTSSAEIKWDEDVLQQMWPQVDMHYCLELVCTINGVEQKSIRIPRHQLENLTHDDALELALSHSNVQRYTSGRKIVNTSFRLQPSYEAIINITTEKIDKKKRQQVQDG</sequence>
<keyword evidence="5" id="KW-0067">ATP-binding</keyword>
<dbReference type="InterPro" id="IPR009080">
    <property type="entry name" value="tRNAsynth_Ia_anticodon-bd"/>
</dbReference>
<dbReference type="InterPro" id="IPR014729">
    <property type="entry name" value="Rossmann-like_a/b/a_fold"/>
</dbReference>
<dbReference type="CDD" id="cd00812">
    <property type="entry name" value="LeuRS_core"/>
    <property type="match status" value="1"/>
</dbReference>
<dbReference type="EMBL" id="JAJSOF020000005">
    <property type="protein sequence ID" value="KAJ4448566.1"/>
    <property type="molecule type" value="Genomic_DNA"/>
</dbReference>